<comment type="caution">
    <text evidence="2">The sequence shown here is derived from an EMBL/GenBank/DDBJ whole genome shotgun (WGS) entry which is preliminary data.</text>
</comment>
<dbReference type="GO" id="GO:0004860">
    <property type="term" value="F:protein kinase inhibitor activity"/>
    <property type="evidence" value="ECO:0007669"/>
    <property type="project" value="TreeGrafter"/>
</dbReference>
<dbReference type="GO" id="GO:0003725">
    <property type="term" value="F:double-stranded RNA binding"/>
    <property type="evidence" value="ECO:0007669"/>
    <property type="project" value="InterPro"/>
</dbReference>
<feature type="compositionally biased region" description="Basic residues" evidence="1">
    <location>
        <begin position="120"/>
        <end position="141"/>
    </location>
</feature>
<organism evidence="2 3">
    <name type="scientific">Amphibalanus amphitrite</name>
    <name type="common">Striped barnacle</name>
    <name type="synonym">Balanus amphitrite</name>
    <dbReference type="NCBI Taxonomy" id="1232801"/>
    <lineage>
        <taxon>Eukaryota</taxon>
        <taxon>Metazoa</taxon>
        <taxon>Ecdysozoa</taxon>
        <taxon>Arthropoda</taxon>
        <taxon>Crustacea</taxon>
        <taxon>Multicrustacea</taxon>
        <taxon>Cirripedia</taxon>
        <taxon>Thoracica</taxon>
        <taxon>Thoracicalcarea</taxon>
        <taxon>Balanomorpha</taxon>
        <taxon>Balanoidea</taxon>
        <taxon>Balanidae</taxon>
        <taxon>Amphibalaninae</taxon>
        <taxon>Amphibalanus</taxon>
    </lineage>
</organism>
<protein>
    <submittedName>
        <fullName evidence="2">PRKR-interacting protein 1</fullName>
    </submittedName>
</protein>
<dbReference type="EMBL" id="VIIS01001113">
    <property type="protein sequence ID" value="KAF0301894.1"/>
    <property type="molecule type" value="Genomic_DNA"/>
</dbReference>
<dbReference type="GO" id="GO:0005730">
    <property type="term" value="C:nucleolus"/>
    <property type="evidence" value="ECO:0007669"/>
    <property type="project" value="TreeGrafter"/>
</dbReference>
<feature type="region of interest" description="Disordered" evidence="1">
    <location>
        <begin position="1"/>
        <end position="21"/>
    </location>
</feature>
<feature type="compositionally biased region" description="Acidic residues" evidence="1">
    <location>
        <begin position="154"/>
        <end position="168"/>
    </location>
</feature>
<feature type="region of interest" description="Disordered" evidence="1">
    <location>
        <begin position="94"/>
        <end position="229"/>
    </location>
</feature>
<evidence type="ECO:0000256" key="1">
    <source>
        <dbReference type="SAM" id="MobiDB-lite"/>
    </source>
</evidence>
<dbReference type="PANTHER" id="PTHR13507:SF0">
    <property type="entry name" value="PRKR-INTERACTING PROTEIN 1"/>
    <property type="match status" value="1"/>
</dbReference>
<dbReference type="GO" id="GO:0019901">
    <property type="term" value="F:protein kinase binding"/>
    <property type="evidence" value="ECO:0007669"/>
    <property type="project" value="TreeGrafter"/>
</dbReference>
<feature type="compositionally biased region" description="Basic and acidic residues" evidence="1">
    <location>
        <begin position="187"/>
        <end position="199"/>
    </location>
</feature>
<feature type="compositionally biased region" description="Basic and acidic residues" evidence="1">
    <location>
        <begin position="94"/>
        <end position="119"/>
    </location>
</feature>
<evidence type="ECO:0000313" key="3">
    <source>
        <dbReference type="Proteomes" id="UP000440578"/>
    </source>
</evidence>
<accession>A0A6A4W794</accession>
<keyword evidence="3" id="KW-1185">Reference proteome</keyword>
<gene>
    <name evidence="2" type="primary">prkrip1_1</name>
    <name evidence="2" type="ORF">FJT64_000113</name>
</gene>
<feature type="compositionally biased region" description="Basic and acidic residues" evidence="1">
    <location>
        <begin position="1"/>
        <end position="18"/>
    </location>
</feature>
<dbReference type="EMBL" id="VIIS01001113">
    <property type="protein sequence ID" value="KAF0301893.1"/>
    <property type="molecule type" value="Genomic_DNA"/>
</dbReference>
<dbReference type="PANTHER" id="PTHR13507">
    <property type="entry name" value="PRKR-INTERACTING PROTEIN 1"/>
    <property type="match status" value="1"/>
</dbReference>
<sequence length="229" mass="25246">MDDKKNQGNKKDQEEKKPVKNAVDLQKLKLEKLFKNIEKPVHLPEPVKKRGFSAAPEFVRNVMGSSAGAGSGEFHVYRHIRRRENARLKYIAEEAAKEDKDEEYQRKLEENRKLSEQRTAKKRAKRQKKKARQQGREKRPKVAPASASGPAEGSESDDDESGSEPEPAEGDRVPAEGEGEGEGGDTPVEREDAERDGERTATVAGADVEHPRPAGSTEPGSDDPGAAVK</sequence>
<dbReference type="Pfam" id="PF06658">
    <property type="entry name" value="DUF1168"/>
    <property type="match status" value="1"/>
</dbReference>
<feature type="compositionally biased region" description="Low complexity" evidence="1">
    <location>
        <begin position="143"/>
        <end position="153"/>
    </location>
</feature>
<proteinExistence type="predicted"/>
<dbReference type="AlphaFoldDB" id="A0A6A4W794"/>
<reference evidence="2 3" key="1">
    <citation type="submission" date="2019-07" db="EMBL/GenBank/DDBJ databases">
        <title>Draft genome assembly of a fouling barnacle, Amphibalanus amphitrite (Darwin, 1854): The first reference genome for Thecostraca.</title>
        <authorList>
            <person name="Kim W."/>
        </authorList>
    </citation>
    <scope>NUCLEOTIDE SEQUENCE [LARGE SCALE GENOMIC DNA]</scope>
    <source>
        <strain evidence="2">SNU_AA5</strain>
        <tissue evidence="2">Soma without cirri and trophi</tissue>
    </source>
</reference>
<name>A0A6A4W794_AMPAM</name>
<dbReference type="InterPro" id="IPR009548">
    <property type="entry name" value="Prkrip1"/>
</dbReference>
<evidence type="ECO:0000313" key="2">
    <source>
        <dbReference type="EMBL" id="KAF0301893.1"/>
    </source>
</evidence>
<dbReference type="Proteomes" id="UP000440578">
    <property type="component" value="Unassembled WGS sequence"/>
</dbReference>
<dbReference type="OrthoDB" id="10067079at2759"/>